<dbReference type="RefSeq" id="WP_051883728.1">
    <property type="nucleotide sequence ID" value="NZ_APNK01000044.1"/>
</dbReference>
<gene>
    <name evidence="2" type="ORF">C41B8_17281</name>
</gene>
<feature type="domain" description="Transposase InsH N-terminal" evidence="1">
    <location>
        <begin position="6"/>
        <end position="65"/>
    </location>
</feature>
<organism evidence="2 3">
    <name type="scientific">Salinisphaera hydrothermalis (strain C41B8)</name>
    <dbReference type="NCBI Taxonomy" id="1304275"/>
    <lineage>
        <taxon>Bacteria</taxon>
        <taxon>Pseudomonadati</taxon>
        <taxon>Pseudomonadota</taxon>
        <taxon>Gammaproteobacteria</taxon>
        <taxon>Salinisphaerales</taxon>
        <taxon>Salinisphaeraceae</taxon>
        <taxon>Salinisphaera</taxon>
    </lineage>
</organism>
<name>A0A084IGW8_SALHC</name>
<evidence type="ECO:0000313" key="2">
    <source>
        <dbReference type="EMBL" id="KEZ75952.1"/>
    </source>
</evidence>
<evidence type="ECO:0000259" key="1">
    <source>
        <dbReference type="Pfam" id="PF05598"/>
    </source>
</evidence>
<accession>A0A084IGW8</accession>
<dbReference type="Proteomes" id="UP000028302">
    <property type="component" value="Unassembled WGS sequence"/>
</dbReference>
<proteinExistence type="predicted"/>
<sequence>MCPPIPLRRIRALADAAPDSMEGTLAASCSHTGRPGIAPERLIRALLLEVLYSIGSERQLIEQLR</sequence>
<dbReference type="Pfam" id="PF05598">
    <property type="entry name" value="DUF772"/>
    <property type="match status" value="1"/>
</dbReference>
<reference evidence="2 3" key="1">
    <citation type="submission" date="2013-03" db="EMBL/GenBank/DDBJ databases">
        <title>Salinisphaera hydrothermalis C41B8 Genome Sequencing.</title>
        <authorList>
            <person name="Li C."/>
            <person name="Lai Q."/>
            <person name="Shao Z."/>
        </authorList>
    </citation>
    <scope>NUCLEOTIDE SEQUENCE [LARGE SCALE GENOMIC DNA]</scope>
    <source>
        <strain evidence="2 3">C41B8</strain>
    </source>
</reference>
<comment type="caution">
    <text evidence="2">The sequence shown here is derived from an EMBL/GenBank/DDBJ whole genome shotgun (WGS) entry which is preliminary data.</text>
</comment>
<dbReference type="EMBL" id="APNK01000044">
    <property type="protein sequence ID" value="KEZ75952.1"/>
    <property type="molecule type" value="Genomic_DNA"/>
</dbReference>
<protein>
    <submittedName>
        <fullName evidence="2">Transposase for insertion sequence NGRIS-8b</fullName>
    </submittedName>
</protein>
<keyword evidence="3" id="KW-1185">Reference proteome</keyword>
<dbReference type="eggNOG" id="COG3039">
    <property type="taxonomic scope" value="Bacteria"/>
</dbReference>
<dbReference type="AlphaFoldDB" id="A0A084IGW8"/>
<dbReference type="STRING" id="1304275.C41B8_17281"/>
<evidence type="ECO:0000313" key="3">
    <source>
        <dbReference type="Proteomes" id="UP000028302"/>
    </source>
</evidence>
<dbReference type="InterPro" id="IPR008490">
    <property type="entry name" value="Transposase_InsH_N"/>
</dbReference>